<evidence type="ECO:0000313" key="2">
    <source>
        <dbReference type="EMBL" id="MBB6010692.1"/>
    </source>
</evidence>
<dbReference type="GO" id="GO:0016491">
    <property type="term" value="F:oxidoreductase activity"/>
    <property type="evidence" value="ECO:0007669"/>
    <property type="project" value="InterPro"/>
</dbReference>
<dbReference type="InterPro" id="IPR005025">
    <property type="entry name" value="FMN_Rdtase-like_dom"/>
</dbReference>
<keyword evidence="3" id="KW-1185">Reference proteome</keyword>
<evidence type="ECO:0000259" key="1">
    <source>
        <dbReference type="Pfam" id="PF03358"/>
    </source>
</evidence>
<name>A0A7W9RY87_9HYPH</name>
<proteinExistence type="predicted"/>
<dbReference type="GO" id="GO:0005829">
    <property type="term" value="C:cytosol"/>
    <property type="evidence" value="ECO:0007669"/>
    <property type="project" value="TreeGrafter"/>
</dbReference>
<gene>
    <name evidence="2" type="ORF">HNR59_000037</name>
</gene>
<dbReference type="Pfam" id="PF03358">
    <property type="entry name" value="FMN_red"/>
    <property type="match status" value="1"/>
</dbReference>
<dbReference type="RefSeq" id="WP_183824273.1">
    <property type="nucleotide sequence ID" value="NZ_JACHEU010000001.1"/>
</dbReference>
<protein>
    <submittedName>
        <fullName evidence="2">NAD(P)H-dependent FMN reductase</fullName>
    </submittedName>
</protein>
<dbReference type="GO" id="GO:0010181">
    <property type="term" value="F:FMN binding"/>
    <property type="evidence" value="ECO:0007669"/>
    <property type="project" value="TreeGrafter"/>
</dbReference>
<accession>A0A7W9RY87</accession>
<dbReference type="AlphaFoldDB" id="A0A7W9RY87"/>
<dbReference type="Proteomes" id="UP000533306">
    <property type="component" value="Unassembled WGS sequence"/>
</dbReference>
<organism evidence="2 3">
    <name type="scientific">Aquamicrobium lusatiense</name>
    <dbReference type="NCBI Taxonomy" id="89772"/>
    <lineage>
        <taxon>Bacteria</taxon>
        <taxon>Pseudomonadati</taxon>
        <taxon>Pseudomonadota</taxon>
        <taxon>Alphaproteobacteria</taxon>
        <taxon>Hyphomicrobiales</taxon>
        <taxon>Phyllobacteriaceae</taxon>
        <taxon>Aquamicrobium</taxon>
    </lineage>
</organism>
<feature type="domain" description="NADPH-dependent FMN reductase-like" evidence="1">
    <location>
        <begin position="5"/>
        <end position="157"/>
    </location>
</feature>
<comment type="caution">
    <text evidence="2">The sequence shown here is derived from an EMBL/GenBank/DDBJ whole genome shotgun (WGS) entry which is preliminary data.</text>
</comment>
<reference evidence="2 3" key="1">
    <citation type="submission" date="2020-08" db="EMBL/GenBank/DDBJ databases">
        <title>Genomic Encyclopedia of Type Strains, Phase IV (KMG-IV): sequencing the most valuable type-strain genomes for metagenomic binning, comparative biology and taxonomic classification.</title>
        <authorList>
            <person name="Goeker M."/>
        </authorList>
    </citation>
    <scope>NUCLEOTIDE SEQUENCE [LARGE SCALE GENOMIC DNA]</scope>
    <source>
        <strain evidence="2 3">DSM 11099</strain>
    </source>
</reference>
<dbReference type="PANTHER" id="PTHR30543">
    <property type="entry name" value="CHROMATE REDUCTASE"/>
    <property type="match status" value="1"/>
</dbReference>
<dbReference type="InterPro" id="IPR029039">
    <property type="entry name" value="Flavoprotein-like_sf"/>
</dbReference>
<sequence>MTAMPRILVFAGSVRTGAYSGKTADAAQKALALEGAHVTRISLLDYPLPIYDQDLEKEDGIPENAMKLARLVNAHDGVLIATPEYNGSLPPLLKNTIDWLSRVRRDGDAPLKPLTGKLAALCSSSEGQFAGIRAITHLRATLLRCQMEVVTPECSVPRGGEAFDDNGDFRDQRLQQTMARVAAALVAQAAVSARMEA</sequence>
<dbReference type="InterPro" id="IPR050712">
    <property type="entry name" value="NAD(P)H-dep_reductase"/>
</dbReference>
<dbReference type="Gene3D" id="3.40.50.360">
    <property type="match status" value="1"/>
</dbReference>
<evidence type="ECO:0000313" key="3">
    <source>
        <dbReference type="Proteomes" id="UP000533306"/>
    </source>
</evidence>
<dbReference type="SUPFAM" id="SSF52218">
    <property type="entry name" value="Flavoproteins"/>
    <property type="match status" value="1"/>
</dbReference>
<dbReference type="PANTHER" id="PTHR30543:SF21">
    <property type="entry name" value="NAD(P)H-DEPENDENT FMN REDUCTASE LOT6"/>
    <property type="match status" value="1"/>
</dbReference>
<dbReference type="EMBL" id="JACHEU010000001">
    <property type="protein sequence ID" value="MBB6010692.1"/>
    <property type="molecule type" value="Genomic_DNA"/>
</dbReference>